<protein>
    <recommendedName>
        <fullName evidence="7">Cysteine protease</fullName>
    </recommendedName>
</protein>
<reference evidence="5 6" key="1">
    <citation type="journal article" date="2019" name="PLoS Negl. Trop. Dis.">
        <title>Whole genome sequencing of Entamoeba nuttalli reveals mammalian host-related molecular signatures and a novel octapeptide-repeat surface protein.</title>
        <authorList>
            <person name="Tanaka M."/>
            <person name="Makiuchi T."/>
            <person name="Komiyama T."/>
            <person name="Shiina T."/>
            <person name="Osaki K."/>
            <person name="Tachibana H."/>
        </authorList>
    </citation>
    <scope>NUCLEOTIDE SEQUENCE [LARGE SCALE GENOMIC DNA]</scope>
    <source>
        <strain evidence="5 6">P19-061405</strain>
    </source>
</reference>
<dbReference type="SMART" id="SM00645">
    <property type="entry name" value="Pept_C1"/>
    <property type="match status" value="1"/>
</dbReference>
<feature type="domain" description="Peptidase C1A papain C-terminal" evidence="3">
    <location>
        <begin position="121"/>
        <end position="378"/>
    </location>
</feature>
<evidence type="ECO:0008006" key="7">
    <source>
        <dbReference type="Google" id="ProtNLM"/>
    </source>
</evidence>
<gene>
    <name evidence="5" type="ORF">ENUP19_0014G0036</name>
</gene>
<evidence type="ECO:0000313" key="6">
    <source>
        <dbReference type="Proteomes" id="UP001628156"/>
    </source>
</evidence>
<keyword evidence="6" id="KW-1185">Reference proteome</keyword>
<dbReference type="CDD" id="cd02248">
    <property type="entry name" value="Peptidase_C1A"/>
    <property type="match status" value="1"/>
</dbReference>
<evidence type="ECO:0000256" key="2">
    <source>
        <dbReference type="ARBA" id="ARBA00023157"/>
    </source>
</evidence>
<dbReference type="Pfam" id="PF08246">
    <property type="entry name" value="Inhibitor_I29"/>
    <property type="match status" value="1"/>
</dbReference>
<evidence type="ECO:0000313" key="5">
    <source>
        <dbReference type="EMBL" id="GAB1219144.1"/>
    </source>
</evidence>
<dbReference type="InterPro" id="IPR000169">
    <property type="entry name" value="Pept_cys_AS"/>
</dbReference>
<dbReference type="EMBL" id="BAAFRS010000014">
    <property type="protein sequence ID" value="GAB1219144.1"/>
    <property type="molecule type" value="Genomic_DNA"/>
</dbReference>
<dbReference type="SUPFAM" id="SSF54001">
    <property type="entry name" value="Cysteine proteinases"/>
    <property type="match status" value="1"/>
</dbReference>
<dbReference type="PANTHER" id="PTHR12411">
    <property type="entry name" value="CYSTEINE PROTEASE FAMILY C1-RELATED"/>
    <property type="match status" value="1"/>
</dbReference>
<evidence type="ECO:0000256" key="1">
    <source>
        <dbReference type="ARBA" id="ARBA00008455"/>
    </source>
</evidence>
<dbReference type="InterPro" id="IPR013201">
    <property type="entry name" value="Prot_inhib_I29"/>
</dbReference>
<dbReference type="Pfam" id="PF00112">
    <property type="entry name" value="Peptidase_C1"/>
    <property type="match status" value="1"/>
</dbReference>
<dbReference type="InterPro" id="IPR013128">
    <property type="entry name" value="Peptidase_C1A"/>
</dbReference>
<dbReference type="SMART" id="SM00848">
    <property type="entry name" value="Inhibitor_I29"/>
    <property type="match status" value="1"/>
</dbReference>
<sequence length="452" mass="51050">MTVLTLILIVLCNAEFDLSLDDHSLFNQFQAKYRKVYETPSQKLYRFSIFKERVKLIRQRNSERTRDSDAVFVINALTDLYPAEYGVVPSIPINIAKLKGYDDNYNRDFNQPPPLPEGDNLPEYHTYCGKYVVNNTRREPIDLCGKQFNQGSCGSCYAASTANLGQYLYANISYYYNDKDINKTVKPLFTPQRWIDKAIPGGSNLQISKRCCGGNVMNILDAEPSYSLESDYRYIDGSGSTSTSCSPRGDQNPNVKIQMRNDHYHIFAVTGTHQEKVHILKKILHHYGPISTSIYTSVDPAFGNVGSGIYTFPSSCTDNTQTDHQVIIVGYGKEDGREFFIMRNSWYDGWGDGDNYLKISTDVLCGIGQKIGDFYIPLNYIVFAGNCKLDKNCDSCDERTLKCSACKANTTLDARGMCVGEWEDPYDGVDDGSISILLNMNILLFILLFFMI</sequence>
<dbReference type="InterPro" id="IPR000668">
    <property type="entry name" value="Peptidase_C1A_C"/>
</dbReference>
<dbReference type="PROSITE" id="PS00139">
    <property type="entry name" value="THIOL_PROTEASE_CYS"/>
    <property type="match status" value="1"/>
</dbReference>
<keyword evidence="2" id="KW-1015">Disulfide bond</keyword>
<dbReference type="InterPro" id="IPR039417">
    <property type="entry name" value="Peptidase_C1A_papain-like"/>
</dbReference>
<comment type="similarity">
    <text evidence="1">Belongs to the peptidase C1 family.</text>
</comment>
<dbReference type="Proteomes" id="UP001628156">
    <property type="component" value="Unassembled WGS sequence"/>
</dbReference>
<organism evidence="5 6">
    <name type="scientific">Entamoeba nuttalli</name>
    <dbReference type="NCBI Taxonomy" id="412467"/>
    <lineage>
        <taxon>Eukaryota</taxon>
        <taxon>Amoebozoa</taxon>
        <taxon>Evosea</taxon>
        <taxon>Archamoebae</taxon>
        <taxon>Mastigamoebida</taxon>
        <taxon>Entamoebidae</taxon>
        <taxon>Entamoeba</taxon>
    </lineage>
</organism>
<dbReference type="InterPro" id="IPR038765">
    <property type="entry name" value="Papain-like_cys_pep_sf"/>
</dbReference>
<dbReference type="Gene3D" id="3.90.70.10">
    <property type="entry name" value="Cysteine proteinases"/>
    <property type="match status" value="1"/>
</dbReference>
<accession>A0ABQ0D8H0</accession>
<evidence type="ECO:0000259" key="4">
    <source>
        <dbReference type="SMART" id="SM00848"/>
    </source>
</evidence>
<comment type="caution">
    <text evidence="5">The sequence shown here is derived from an EMBL/GenBank/DDBJ whole genome shotgun (WGS) entry which is preliminary data.</text>
</comment>
<name>A0ABQ0D8H0_9EUKA</name>
<feature type="domain" description="Cathepsin propeptide inhibitor" evidence="4">
    <location>
        <begin position="26"/>
        <end position="85"/>
    </location>
</feature>
<evidence type="ECO:0000259" key="3">
    <source>
        <dbReference type="SMART" id="SM00645"/>
    </source>
</evidence>
<proteinExistence type="inferred from homology"/>